<keyword evidence="7" id="KW-0472">Membrane</keyword>
<name>Q1JZ21_DESA6</name>
<evidence type="ECO:0000256" key="2">
    <source>
        <dbReference type="ARBA" id="ARBA00012438"/>
    </source>
</evidence>
<reference evidence="9" key="1">
    <citation type="submission" date="2006-05" db="EMBL/GenBank/DDBJ databases">
        <title>Annotation of the draft genome assembly of Desulfuromonas acetoxidans DSM 684.</title>
        <authorList>
            <consortium name="US DOE Joint Genome Institute (JGI-ORNL)"/>
            <person name="Larimer F."/>
            <person name="Land M."/>
            <person name="Hauser L."/>
        </authorList>
    </citation>
    <scope>NUCLEOTIDE SEQUENCE [LARGE SCALE GENOMIC DNA]</scope>
    <source>
        <strain evidence="9">DSM 684</strain>
    </source>
</reference>
<dbReference type="SMART" id="SM00304">
    <property type="entry name" value="HAMP"/>
    <property type="match status" value="1"/>
</dbReference>
<dbReference type="Pfam" id="PF00672">
    <property type="entry name" value="HAMP"/>
    <property type="match status" value="1"/>
</dbReference>
<evidence type="ECO:0000256" key="1">
    <source>
        <dbReference type="ARBA" id="ARBA00000085"/>
    </source>
</evidence>
<dbReference type="GO" id="GO:0004673">
    <property type="term" value="F:protein histidine kinase activity"/>
    <property type="evidence" value="ECO:0007669"/>
    <property type="project" value="UniProtKB-EC"/>
</dbReference>
<accession>Q1JZ21</accession>
<dbReference type="Gene3D" id="6.10.340.10">
    <property type="match status" value="1"/>
</dbReference>
<keyword evidence="10" id="KW-1185">Reference proteome</keyword>
<reference evidence="9" key="2">
    <citation type="submission" date="2006-05" db="EMBL/GenBank/DDBJ databases">
        <title>Sequencing of the draft genome and assembly of Desulfuromonas acetoxidans DSM 684.</title>
        <authorList>
            <consortium name="US DOE Joint Genome Institute (JGI-PGF)"/>
            <person name="Copeland A."/>
            <person name="Lucas S."/>
            <person name="Lapidus A."/>
            <person name="Barry K."/>
            <person name="Detter J.C."/>
            <person name="Glavina del Rio T."/>
            <person name="Hammon N."/>
            <person name="Israni S."/>
            <person name="Dalin E."/>
            <person name="Tice H."/>
            <person name="Bruce D."/>
            <person name="Pitluck S."/>
            <person name="Richardson P."/>
        </authorList>
    </citation>
    <scope>NUCLEOTIDE SEQUENCE [LARGE SCALE GENOMIC DNA]</scope>
    <source>
        <strain evidence="9">DSM 684</strain>
    </source>
</reference>
<dbReference type="GO" id="GO:0005886">
    <property type="term" value="C:plasma membrane"/>
    <property type="evidence" value="ECO:0007669"/>
    <property type="project" value="TreeGrafter"/>
</dbReference>
<dbReference type="InterPro" id="IPR003660">
    <property type="entry name" value="HAMP_dom"/>
</dbReference>
<evidence type="ECO:0000256" key="7">
    <source>
        <dbReference type="SAM" id="Phobius"/>
    </source>
</evidence>
<dbReference type="CDD" id="cd06225">
    <property type="entry name" value="HAMP"/>
    <property type="match status" value="1"/>
</dbReference>
<dbReference type="RefSeq" id="WP_006000792.1">
    <property type="nucleotide sequence ID" value="NZ_AAEW02000010.1"/>
</dbReference>
<dbReference type="GO" id="GO:0000160">
    <property type="term" value="P:phosphorelay signal transduction system"/>
    <property type="evidence" value="ECO:0007669"/>
    <property type="project" value="UniProtKB-KW"/>
</dbReference>
<evidence type="ECO:0000259" key="8">
    <source>
        <dbReference type="PROSITE" id="PS50885"/>
    </source>
</evidence>
<keyword evidence="3" id="KW-0597">Phosphoprotein</keyword>
<dbReference type="EC" id="2.7.13.3" evidence="2"/>
<keyword evidence="5" id="KW-0418">Kinase</keyword>
<dbReference type="PANTHER" id="PTHR45436:SF5">
    <property type="entry name" value="SENSOR HISTIDINE KINASE TRCS"/>
    <property type="match status" value="1"/>
</dbReference>
<organism evidence="9 10">
    <name type="scientific">Desulfuromonas acetoxidans (strain DSM 684 / 11070)</name>
    <dbReference type="NCBI Taxonomy" id="281689"/>
    <lineage>
        <taxon>Bacteria</taxon>
        <taxon>Pseudomonadati</taxon>
        <taxon>Thermodesulfobacteriota</taxon>
        <taxon>Desulfuromonadia</taxon>
        <taxon>Desulfuromonadales</taxon>
        <taxon>Desulfuromonadaceae</taxon>
        <taxon>Desulfuromonas</taxon>
    </lineage>
</organism>
<evidence type="ECO:0000256" key="6">
    <source>
        <dbReference type="ARBA" id="ARBA00023012"/>
    </source>
</evidence>
<evidence type="ECO:0000256" key="3">
    <source>
        <dbReference type="ARBA" id="ARBA00022553"/>
    </source>
</evidence>
<comment type="catalytic activity">
    <reaction evidence="1">
        <text>ATP + protein L-histidine = ADP + protein N-phospho-L-histidine.</text>
        <dbReference type="EC" id="2.7.13.3"/>
    </reaction>
</comment>
<keyword evidence="4" id="KW-0808">Transferase</keyword>
<dbReference type="SUPFAM" id="SSF158472">
    <property type="entry name" value="HAMP domain-like"/>
    <property type="match status" value="1"/>
</dbReference>
<evidence type="ECO:0000256" key="4">
    <source>
        <dbReference type="ARBA" id="ARBA00022679"/>
    </source>
</evidence>
<dbReference type="EMBL" id="AAEW02000010">
    <property type="protein sequence ID" value="EAT15473.1"/>
    <property type="molecule type" value="Genomic_DNA"/>
</dbReference>
<feature type="transmembrane region" description="Helical" evidence="7">
    <location>
        <begin position="219"/>
        <end position="238"/>
    </location>
</feature>
<evidence type="ECO:0000256" key="5">
    <source>
        <dbReference type="ARBA" id="ARBA00022777"/>
    </source>
</evidence>
<evidence type="ECO:0000313" key="10">
    <source>
        <dbReference type="Proteomes" id="UP000005695"/>
    </source>
</evidence>
<feature type="domain" description="HAMP" evidence="8">
    <location>
        <begin position="239"/>
        <end position="291"/>
    </location>
</feature>
<feature type="transmembrane region" description="Helical" evidence="7">
    <location>
        <begin position="9"/>
        <end position="29"/>
    </location>
</feature>
<dbReference type="OrthoDB" id="9791237at2"/>
<comment type="caution">
    <text evidence="9">The sequence shown here is derived from an EMBL/GenBank/DDBJ whole genome shotgun (WGS) entry which is preliminary data.</text>
</comment>
<keyword evidence="7" id="KW-1133">Transmembrane helix</keyword>
<dbReference type="PANTHER" id="PTHR45436">
    <property type="entry name" value="SENSOR HISTIDINE KINASE YKOH"/>
    <property type="match status" value="1"/>
</dbReference>
<dbReference type="InterPro" id="IPR050428">
    <property type="entry name" value="TCS_sensor_his_kinase"/>
</dbReference>
<protein>
    <recommendedName>
        <fullName evidence="2">histidine kinase</fullName>
        <ecNumber evidence="2">2.7.13.3</ecNumber>
    </recommendedName>
</protein>
<evidence type="ECO:0000313" key="9">
    <source>
        <dbReference type="EMBL" id="EAT15473.1"/>
    </source>
</evidence>
<dbReference type="Proteomes" id="UP000005695">
    <property type="component" value="Unassembled WGS sequence"/>
</dbReference>
<dbReference type="PROSITE" id="PS50885">
    <property type="entry name" value="HAMP"/>
    <property type="match status" value="1"/>
</dbReference>
<keyword evidence="7" id="KW-0812">Transmembrane</keyword>
<gene>
    <name evidence="9" type="ORF">Dace_1335</name>
</gene>
<proteinExistence type="predicted"/>
<sequence>MFKKISVKVTVYVNVLLLIVMVVGAWFIVSQQSRHLEQQLLERGKIEAVLGARFTGRILEEAIDNGVFSVKDAFDTEYEEIPGFEPAKYHTRYDFYLDKALLAIEDEFLKDESVVFAVAVDVNGYLPTHNTLYQQPITGDVEKDKTGNRTKRIFNDSVGLSAAQNLEEGFLQVYARDTGETMWDISAPIIVKGKHWGGFRIGFSLAKVNQQKMVLQQSLMIMLMAILVISIVAVVVTVGRALKPLETLTQAASDLADGKVDEVITAESTDEVGKLADALERLRVSLKAAMDRLRKKNS</sequence>
<keyword evidence="6" id="KW-0902">Two-component regulatory system</keyword>
<dbReference type="AlphaFoldDB" id="Q1JZ21"/>